<reference evidence="2" key="1">
    <citation type="journal article" date="2023" name="G3 (Bethesda)">
        <title>Genome assembly and association tests identify interacting loci associated with vigor, precocity, and sex in interspecific pistachio rootstocks.</title>
        <authorList>
            <person name="Palmer W."/>
            <person name="Jacygrad E."/>
            <person name="Sagayaradj S."/>
            <person name="Cavanaugh K."/>
            <person name="Han R."/>
            <person name="Bertier L."/>
            <person name="Beede B."/>
            <person name="Kafkas S."/>
            <person name="Golino D."/>
            <person name="Preece J."/>
            <person name="Michelmore R."/>
        </authorList>
    </citation>
    <scope>NUCLEOTIDE SEQUENCE [LARGE SCALE GENOMIC DNA]</scope>
</reference>
<keyword evidence="2" id="KW-1185">Reference proteome</keyword>
<proteinExistence type="predicted"/>
<name>A0ACC0YUB9_9ROSI</name>
<sequence>MIFIPAIEFQDFFHTFFHLLILISVADDFSLKCYFGKEGRLGGHYGAGKEGVRVHEVVGLCGSGKG</sequence>
<accession>A0ACC0YUB9</accession>
<organism evidence="1 2">
    <name type="scientific">Pistacia integerrima</name>
    <dbReference type="NCBI Taxonomy" id="434235"/>
    <lineage>
        <taxon>Eukaryota</taxon>
        <taxon>Viridiplantae</taxon>
        <taxon>Streptophyta</taxon>
        <taxon>Embryophyta</taxon>
        <taxon>Tracheophyta</taxon>
        <taxon>Spermatophyta</taxon>
        <taxon>Magnoliopsida</taxon>
        <taxon>eudicotyledons</taxon>
        <taxon>Gunneridae</taxon>
        <taxon>Pentapetalae</taxon>
        <taxon>rosids</taxon>
        <taxon>malvids</taxon>
        <taxon>Sapindales</taxon>
        <taxon>Anacardiaceae</taxon>
        <taxon>Pistacia</taxon>
    </lineage>
</organism>
<protein>
    <submittedName>
        <fullName evidence="1">Uncharacterized protein</fullName>
    </submittedName>
</protein>
<dbReference type="EMBL" id="CM047740">
    <property type="protein sequence ID" value="KAJ0041201.1"/>
    <property type="molecule type" value="Genomic_DNA"/>
</dbReference>
<evidence type="ECO:0000313" key="2">
    <source>
        <dbReference type="Proteomes" id="UP001163603"/>
    </source>
</evidence>
<dbReference type="Proteomes" id="UP001163603">
    <property type="component" value="Chromosome 5"/>
</dbReference>
<evidence type="ECO:0000313" key="1">
    <source>
        <dbReference type="EMBL" id="KAJ0041201.1"/>
    </source>
</evidence>
<comment type="caution">
    <text evidence="1">The sequence shown here is derived from an EMBL/GenBank/DDBJ whole genome shotgun (WGS) entry which is preliminary data.</text>
</comment>
<gene>
    <name evidence="1" type="ORF">Pint_27306</name>
</gene>